<name>A0ABU6W9W1_9FABA</name>
<evidence type="ECO:0000313" key="3">
    <source>
        <dbReference type="Proteomes" id="UP001341840"/>
    </source>
</evidence>
<proteinExistence type="predicted"/>
<comment type="caution">
    <text evidence="2">The sequence shown here is derived from an EMBL/GenBank/DDBJ whole genome shotgun (WGS) entry which is preliminary data.</text>
</comment>
<evidence type="ECO:0000259" key="1">
    <source>
        <dbReference type="Pfam" id="PF13456"/>
    </source>
</evidence>
<dbReference type="Pfam" id="PF13456">
    <property type="entry name" value="RVT_3"/>
    <property type="match status" value="1"/>
</dbReference>
<accession>A0ABU6W9W1</accession>
<keyword evidence="3" id="KW-1185">Reference proteome</keyword>
<evidence type="ECO:0000313" key="2">
    <source>
        <dbReference type="EMBL" id="MED6181340.1"/>
    </source>
</evidence>
<feature type="domain" description="RNase H type-1" evidence="1">
    <location>
        <begin position="30"/>
        <end position="128"/>
    </location>
</feature>
<dbReference type="InterPro" id="IPR002156">
    <property type="entry name" value="RNaseH_domain"/>
</dbReference>
<dbReference type="CDD" id="cd06222">
    <property type="entry name" value="RNase_H_like"/>
    <property type="match status" value="1"/>
</dbReference>
<dbReference type="InterPro" id="IPR044730">
    <property type="entry name" value="RNase_H-like_dom_plant"/>
</dbReference>
<dbReference type="Gene3D" id="3.30.420.10">
    <property type="entry name" value="Ribonuclease H-like superfamily/Ribonuclease H"/>
    <property type="match status" value="1"/>
</dbReference>
<organism evidence="2 3">
    <name type="scientific">Stylosanthes scabra</name>
    <dbReference type="NCBI Taxonomy" id="79078"/>
    <lineage>
        <taxon>Eukaryota</taxon>
        <taxon>Viridiplantae</taxon>
        <taxon>Streptophyta</taxon>
        <taxon>Embryophyta</taxon>
        <taxon>Tracheophyta</taxon>
        <taxon>Spermatophyta</taxon>
        <taxon>Magnoliopsida</taxon>
        <taxon>eudicotyledons</taxon>
        <taxon>Gunneridae</taxon>
        <taxon>Pentapetalae</taxon>
        <taxon>rosids</taxon>
        <taxon>fabids</taxon>
        <taxon>Fabales</taxon>
        <taxon>Fabaceae</taxon>
        <taxon>Papilionoideae</taxon>
        <taxon>50 kb inversion clade</taxon>
        <taxon>dalbergioids sensu lato</taxon>
        <taxon>Dalbergieae</taxon>
        <taxon>Pterocarpus clade</taxon>
        <taxon>Stylosanthes</taxon>
    </lineage>
</organism>
<dbReference type="PANTHER" id="PTHR47723">
    <property type="entry name" value="OS05G0353850 PROTEIN"/>
    <property type="match status" value="1"/>
</dbReference>
<dbReference type="InterPro" id="IPR036397">
    <property type="entry name" value="RNaseH_sf"/>
</dbReference>
<sequence>MKIRALCITSSRDFEKFASSISSIIPTSLVIDWGCAGVLPVASVLRCELFALWREMLLAWENGYKEVVCETDNIEVFMISQRFQDSEAVLNKDLIAKIRELLQRSWWIEICLIQRIANRVADAMAKTAANHLLPHAEWLHLWSDLVSILQQDLSPP</sequence>
<reference evidence="2 3" key="1">
    <citation type="journal article" date="2023" name="Plants (Basel)">
        <title>Bridging the Gap: Combining Genomics and Transcriptomics Approaches to Understand Stylosanthes scabra, an Orphan Legume from the Brazilian Caatinga.</title>
        <authorList>
            <person name="Ferreira-Neto J.R.C."/>
            <person name="da Silva M.D."/>
            <person name="Binneck E."/>
            <person name="de Melo N.F."/>
            <person name="da Silva R.H."/>
            <person name="de Melo A.L.T.M."/>
            <person name="Pandolfi V."/>
            <person name="Bustamante F.O."/>
            <person name="Brasileiro-Vidal A.C."/>
            <person name="Benko-Iseppon A.M."/>
        </authorList>
    </citation>
    <scope>NUCLEOTIDE SEQUENCE [LARGE SCALE GENOMIC DNA]</scope>
    <source>
        <tissue evidence="2">Leaves</tissue>
    </source>
</reference>
<dbReference type="Proteomes" id="UP001341840">
    <property type="component" value="Unassembled WGS sequence"/>
</dbReference>
<dbReference type="SUPFAM" id="SSF53098">
    <property type="entry name" value="Ribonuclease H-like"/>
    <property type="match status" value="1"/>
</dbReference>
<dbReference type="PANTHER" id="PTHR47723:SF13">
    <property type="entry name" value="PUTATIVE-RELATED"/>
    <property type="match status" value="1"/>
</dbReference>
<dbReference type="InterPro" id="IPR012337">
    <property type="entry name" value="RNaseH-like_sf"/>
</dbReference>
<gene>
    <name evidence="2" type="ORF">PIB30_018486</name>
</gene>
<dbReference type="EMBL" id="JASCZI010181298">
    <property type="protein sequence ID" value="MED6181340.1"/>
    <property type="molecule type" value="Genomic_DNA"/>
</dbReference>
<dbReference type="InterPro" id="IPR053151">
    <property type="entry name" value="RNase_H-like"/>
</dbReference>
<protein>
    <recommendedName>
        <fullName evidence="1">RNase H type-1 domain-containing protein</fullName>
    </recommendedName>
</protein>